<feature type="region of interest" description="Disordered" evidence="3">
    <location>
        <begin position="1"/>
        <end position="66"/>
    </location>
</feature>
<organism evidence="5 6">
    <name type="scientific">Agaricus bisporus var. burnettii (strain JB137-S8 / ATCC MYA-4627 / FGSC 10392)</name>
    <name type="common">White button mushroom</name>
    <dbReference type="NCBI Taxonomy" id="597362"/>
    <lineage>
        <taxon>Eukaryota</taxon>
        <taxon>Fungi</taxon>
        <taxon>Dikarya</taxon>
        <taxon>Basidiomycota</taxon>
        <taxon>Agaricomycotina</taxon>
        <taxon>Agaricomycetes</taxon>
        <taxon>Agaricomycetidae</taxon>
        <taxon>Agaricales</taxon>
        <taxon>Agaricineae</taxon>
        <taxon>Agaricaceae</taxon>
        <taxon>Agaricus</taxon>
    </lineage>
</organism>
<evidence type="ECO:0000313" key="6">
    <source>
        <dbReference type="Proteomes" id="UP000008493"/>
    </source>
</evidence>
<name>K5XL01_AGABU</name>
<dbReference type="InParanoid" id="K5XL01"/>
<keyword evidence="2" id="KW-0863">Zinc-finger</keyword>
<evidence type="ECO:0000256" key="1">
    <source>
        <dbReference type="ARBA" id="ARBA00022664"/>
    </source>
</evidence>
<feature type="compositionally biased region" description="Polar residues" evidence="3">
    <location>
        <begin position="14"/>
        <end position="41"/>
    </location>
</feature>
<keyword evidence="1" id="KW-0507">mRNA processing</keyword>
<dbReference type="GO" id="GO:0003676">
    <property type="term" value="F:nucleic acid binding"/>
    <property type="evidence" value="ECO:0007669"/>
    <property type="project" value="InterPro"/>
</dbReference>
<dbReference type="AlphaFoldDB" id="K5XL01"/>
<dbReference type="Pfam" id="PF00098">
    <property type="entry name" value="zf-CCHC"/>
    <property type="match status" value="1"/>
</dbReference>
<keyword evidence="6" id="KW-1185">Reference proteome</keyword>
<dbReference type="RefSeq" id="XP_007334219.1">
    <property type="nucleotide sequence ID" value="XM_007334157.1"/>
</dbReference>
<dbReference type="SMART" id="SM00343">
    <property type="entry name" value="ZnF_C2HC"/>
    <property type="match status" value="1"/>
</dbReference>
<dbReference type="OrthoDB" id="3267748at2759"/>
<dbReference type="KEGG" id="abp:AGABI1DRAFT95118"/>
<keyword evidence="2" id="KW-0862">Zinc</keyword>
<dbReference type="PROSITE" id="PS50158">
    <property type="entry name" value="ZF_CCHC"/>
    <property type="match status" value="1"/>
</dbReference>
<dbReference type="Proteomes" id="UP000008493">
    <property type="component" value="Unassembled WGS sequence"/>
</dbReference>
<keyword evidence="2" id="KW-0479">Metal-binding</keyword>
<dbReference type="GeneID" id="18832611"/>
<evidence type="ECO:0000259" key="4">
    <source>
        <dbReference type="PROSITE" id="PS50158"/>
    </source>
</evidence>
<feature type="compositionally biased region" description="Low complexity" evidence="3">
    <location>
        <begin position="47"/>
        <end position="59"/>
    </location>
</feature>
<evidence type="ECO:0000256" key="2">
    <source>
        <dbReference type="PROSITE-ProRule" id="PRU00047"/>
    </source>
</evidence>
<dbReference type="Gene3D" id="4.10.60.10">
    <property type="entry name" value="Zinc finger, CCHC-type"/>
    <property type="match status" value="1"/>
</dbReference>
<evidence type="ECO:0000256" key="3">
    <source>
        <dbReference type="SAM" id="MobiDB-lite"/>
    </source>
</evidence>
<dbReference type="InterPro" id="IPR036875">
    <property type="entry name" value="Znf_CCHC_sf"/>
</dbReference>
<sequence>MMLVFHPCKYFSRGRNNSGEPASDSKTPGTSKVQSQNSNPNRDGPRGSSSSQNKSAGGSFMRKLSADQKKKLREDGKCFHCEQTGHLFKDCPQCNLKKPPVGLRAMDLLSPAEARLAALQEGHEFGLYGVGVIDSDLWPAECRDVSTAEVRSDIKSSLLDVLYQAVPLALDYIEPDAEFSPFTPDRFEIYDNGCVDSGEYYLLSYDDLLLPEFDIIRWVHEQKSGHFDEMSRGEDEIRAYERDVIPSP</sequence>
<dbReference type="HOGENOM" id="CLU_1119892_0_0_1"/>
<dbReference type="SUPFAM" id="SSF57756">
    <property type="entry name" value="Retrovirus zinc finger-like domains"/>
    <property type="match status" value="1"/>
</dbReference>
<proteinExistence type="predicted"/>
<protein>
    <recommendedName>
        <fullName evidence="4">CCHC-type domain-containing protein</fullName>
    </recommendedName>
</protein>
<reference evidence="6" key="1">
    <citation type="journal article" date="2012" name="Proc. Natl. Acad. Sci. U.S.A.">
        <title>Genome sequence of the button mushroom Agaricus bisporus reveals mechanisms governing adaptation to a humic-rich ecological niche.</title>
        <authorList>
            <person name="Morin E."/>
            <person name="Kohler A."/>
            <person name="Baker A.R."/>
            <person name="Foulongne-Oriol M."/>
            <person name="Lombard V."/>
            <person name="Nagy L.G."/>
            <person name="Ohm R.A."/>
            <person name="Patyshakuliyeva A."/>
            <person name="Brun A."/>
            <person name="Aerts A.L."/>
            <person name="Bailey A.M."/>
            <person name="Billette C."/>
            <person name="Coutinho P.M."/>
            <person name="Deakin G."/>
            <person name="Doddapaneni H."/>
            <person name="Floudas D."/>
            <person name="Grimwood J."/>
            <person name="Hilden K."/>
            <person name="Kuees U."/>
            <person name="LaButti K.M."/>
            <person name="Lapidus A."/>
            <person name="Lindquist E.A."/>
            <person name="Lucas S.M."/>
            <person name="Murat C."/>
            <person name="Riley R.W."/>
            <person name="Salamov A.A."/>
            <person name="Schmutz J."/>
            <person name="Subramanian V."/>
            <person name="Woesten H.A.B."/>
            <person name="Xu J."/>
            <person name="Eastwood D.C."/>
            <person name="Foster G.D."/>
            <person name="Sonnenberg A.S."/>
            <person name="Cullen D."/>
            <person name="de Vries R.P."/>
            <person name="Lundell T."/>
            <person name="Hibbett D.S."/>
            <person name="Henrissat B."/>
            <person name="Burton K.S."/>
            <person name="Kerrigan R.W."/>
            <person name="Challen M.P."/>
            <person name="Grigoriev I.V."/>
            <person name="Martin F."/>
        </authorList>
    </citation>
    <scope>NUCLEOTIDE SEQUENCE [LARGE SCALE GENOMIC DNA]</scope>
    <source>
        <strain evidence="6">JB137-S8 / ATCC MYA-4627 / FGSC 10392</strain>
    </source>
</reference>
<evidence type="ECO:0000313" key="5">
    <source>
        <dbReference type="EMBL" id="EKM75180.1"/>
    </source>
</evidence>
<accession>K5XL01</accession>
<feature type="domain" description="CCHC-type" evidence="4">
    <location>
        <begin position="77"/>
        <end position="93"/>
    </location>
</feature>
<gene>
    <name evidence="5" type="ORF">AGABI1DRAFT_95118</name>
</gene>
<dbReference type="GO" id="GO:0006397">
    <property type="term" value="P:mRNA processing"/>
    <property type="evidence" value="ECO:0007669"/>
    <property type="project" value="UniProtKB-KW"/>
</dbReference>
<dbReference type="InterPro" id="IPR001878">
    <property type="entry name" value="Znf_CCHC"/>
</dbReference>
<dbReference type="GO" id="GO:0008270">
    <property type="term" value="F:zinc ion binding"/>
    <property type="evidence" value="ECO:0007669"/>
    <property type="project" value="UniProtKB-KW"/>
</dbReference>
<dbReference type="EMBL" id="JH971418">
    <property type="protein sequence ID" value="EKM75180.1"/>
    <property type="molecule type" value="Genomic_DNA"/>
</dbReference>